<proteinExistence type="predicted"/>
<accession>A0A6A4K883</accession>
<gene>
    <name evidence="1" type="ORF">GE061_000910</name>
</gene>
<dbReference type="PANTHER" id="PTHR22774">
    <property type="entry name" value="CHOREIN N-TERMINAL DOMAIN-CONTAINING PROTEIN"/>
    <property type="match status" value="1"/>
</dbReference>
<dbReference type="Pfam" id="PF24917">
    <property type="entry name" value="BLTP3A_B"/>
    <property type="match status" value="3"/>
</dbReference>
<dbReference type="InterPro" id="IPR026728">
    <property type="entry name" value="BLTP3A/B"/>
</dbReference>
<name>A0A6A4K883_APOLU</name>
<protein>
    <submittedName>
        <fullName evidence="1">Uncharacterized protein</fullName>
    </submittedName>
</protein>
<organism evidence="1 2">
    <name type="scientific">Apolygus lucorum</name>
    <name type="common">Small green plant bug</name>
    <name type="synonym">Lygocoris lucorum</name>
    <dbReference type="NCBI Taxonomy" id="248454"/>
    <lineage>
        <taxon>Eukaryota</taxon>
        <taxon>Metazoa</taxon>
        <taxon>Ecdysozoa</taxon>
        <taxon>Arthropoda</taxon>
        <taxon>Hexapoda</taxon>
        <taxon>Insecta</taxon>
        <taxon>Pterygota</taxon>
        <taxon>Neoptera</taxon>
        <taxon>Paraneoptera</taxon>
        <taxon>Hemiptera</taxon>
        <taxon>Heteroptera</taxon>
        <taxon>Panheteroptera</taxon>
        <taxon>Cimicomorpha</taxon>
        <taxon>Miridae</taxon>
        <taxon>Mirini</taxon>
        <taxon>Apolygus</taxon>
    </lineage>
</organism>
<evidence type="ECO:0000313" key="2">
    <source>
        <dbReference type="Proteomes" id="UP000466442"/>
    </source>
</evidence>
<dbReference type="PANTHER" id="PTHR22774:SF11">
    <property type="entry name" value="CHOREIN N-TERMINAL DOMAIN-CONTAINING PROTEIN"/>
    <property type="match status" value="1"/>
</dbReference>
<keyword evidence="2" id="KW-1185">Reference proteome</keyword>
<evidence type="ECO:0000313" key="1">
    <source>
        <dbReference type="EMBL" id="KAF6216567.1"/>
    </source>
</evidence>
<sequence>MVSIFKNQILKHLSRFTKNLSPDKINFSAFGEGELTGLELDEIVLTDLLELPSWVRLTSAWCNKVAFRIQWTKLKNVPIYISLDEVKVQIETCEELRSLSAQQGLSSYGTPTKYNLINKVIDGMTIFVNVVSITFKTPAFTASVQIMQILVESKSPEWKKEELPQTRVKDKVKEQILIFKELKWETLRLEASSIKDRELPPLRLLTNKSRCRLTIKKRMSDCFVMGCKLLLILENLLWVLTDSQLKAVLHFAESLSGLVQKANETTRIKKAARKLEMLPEYQAQVSQQARMGENDSKEQLFASCDVIETSYHFLAHNINLHLSDDPGAGRSLHPLLGSGSNVHLQVSSLQMDYYPYHLAAPCDRKHWARYNEANSPHVQWLNSAQNLFKNSLLNLIQQSSKSTPVNKGTDNDKADETNGSPSNSQFNDTIKNYVISNLAKVMTSCLILRVDDFTIYRVTTNNSQVPKEFIKGDRDRYTFPAESTIHAEFTYYYYPGDIAFPLPSPKFYVQINPVVLNFDAYTVLWLNAFALNLHHSLKKTNQENSTDAPLNYIDVRLEAIMPRVIFESAVDTQCGQRDRPKSLHIQISRALISNVRSSDGCSRADLSRCINACQMGSLFFGTDFPCKPDDPIVIPDKFVDHIQGKDHVRPIPEEMSCRNIDDFVSKLTKTMLWTEARDIWCINLEPIWGDFYGARGVAHNRPVPFLDAFPLKLWAYLDSGTSSNCNLDSAAPQVHSLAYVSNLVSIQLNHYQLLFLLRLADDLTEVVTVLEMDSQKITKSEGGLVVVGAVIPQLEITLVMPSQTPGKESSGADLESVIPDSSSLADDIVTNPSIQWNSVLSTNLQDGGVYKRENMTSAATPPSDQVSYTIVSPSKLDSPKALNSLMGLSSVKKGLSNLSNFFEGSPFKGDDMSDSGSVRPDSSDSDYCLGLKLVQGDMMFRSESLEGLNEGIDFGSEALEEDEQSLATMSVTTPSENPSNTSYYKRKDLISIATVKLGQVEFTQQSMGLASTIKVHISNVSIDECPAIPWDEFQNKFNTRSRGWTEVCDQPSLKPRIKIRKEHDVVSTSEADTWTSIRNHSLFSDMLIAALANIDLTLNASTLSSFAEFFVDDIASPPLPLKVELEKIAISLIDDKTESNAVNSPVNLNISRLYISRSKDGIVSIEPSNLPTPNPSSINQETVDLKQENEQLRRRLAAIERLTEENHRLRKCEEEAQELRSCLNDAQDTLTNLLHEKESLLEIIRNFQNNKSDRKQQSSGKR</sequence>
<dbReference type="AlphaFoldDB" id="A0A6A4K883"/>
<dbReference type="OrthoDB" id="43807at2759"/>
<reference evidence="1" key="1">
    <citation type="journal article" date="2021" name="Mol. Ecol. Resour.">
        <title>Apolygus lucorum genome provides insights into omnivorousness and mesophyll feeding.</title>
        <authorList>
            <person name="Liu Y."/>
            <person name="Liu H."/>
            <person name="Wang H."/>
            <person name="Huang T."/>
            <person name="Liu B."/>
            <person name="Yang B."/>
            <person name="Yin L."/>
            <person name="Li B."/>
            <person name="Zhang Y."/>
            <person name="Zhang S."/>
            <person name="Jiang F."/>
            <person name="Zhang X."/>
            <person name="Ren Y."/>
            <person name="Wang B."/>
            <person name="Wang S."/>
            <person name="Lu Y."/>
            <person name="Wu K."/>
            <person name="Fan W."/>
            <person name="Wang G."/>
        </authorList>
    </citation>
    <scope>NUCLEOTIDE SEQUENCE</scope>
    <source>
        <strain evidence="1">12Hb</strain>
    </source>
</reference>
<dbReference type="Proteomes" id="UP000466442">
    <property type="component" value="Linkage Group LG1"/>
</dbReference>
<dbReference type="EMBL" id="WIXP02000001">
    <property type="protein sequence ID" value="KAF6216567.1"/>
    <property type="molecule type" value="Genomic_DNA"/>
</dbReference>
<comment type="caution">
    <text evidence="1">The sequence shown here is derived from an EMBL/GenBank/DDBJ whole genome shotgun (WGS) entry which is preliminary data.</text>
</comment>